<proteinExistence type="predicted"/>
<dbReference type="Gene3D" id="1.10.150.650">
    <property type="match status" value="1"/>
</dbReference>
<comment type="caution">
    <text evidence="2">The sequence shown here is derived from an EMBL/GenBank/DDBJ whole genome shotgun (WGS) entry which is preliminary data.</text>
</comment>
<accession>A0ABT9NEG8</accession>
<dbReference type="InterPro" id="IPR052018">
    <property type="entry name" value="PHP_domain"/>
</dbReference>
<dbReference type="InterPro" id="IPR003141">
    <property type="entry name" value="Pol/His_phosphatase_N"/>
</dbReference>
<dbReference type="SMART" id="SM00481">
    <property type="entry name" value="POLIIIAc"/>
    <property type="match status" value="1"/>
</dbReference>
<dbReference type="EMBL" id="JAUSQX010000001">
    <property type="protein sequence ID" value="MDP9805778.1"/>
    <property type="molecule type" value="Genomic_DNA"/>
</dbReference>
<evidence type="ECO:0000313" key="3">
    <source>
        <dbReference type="Proteomes" id="UP001243212"/>
    </source>
</evidence>
<dbReference type="PANTHER" id="PTHR42924">
    <property type="entry name" value="EXONUCLEASE"/>
    <property type="match status" value="1"/>
</dbReference>
<dbReference type="InterPro" id="IPR016195">
    <property type="entry name" value="Pol/histidinol_Pase-like"/>
</dbReference>
<dbReference type="Gene3D" id="3.20.20.140">
    <property type="entry name" value="Metal-dependent hydrolases"/>
    <property type="match status" value="1"/>
</dbReference>
<reference evidence="2 3" key="1">
    <citation type="submission" date="2023-07" db="EMBL/GenBank/DDBJ databases">
        <title>Sequencing the genomes of 1000 actinobacteria strains.</title>
        <authorList>
            <person name="Klenk H.-P."/>
        </authorList>
    </citation>
    <scope>NUCLEOTIDE SEQUENCE [LARGE SCALE GENOMIC DNA]</scope>
    <source>
        <strain evidence="2 3">DSM 17163</strain>
    </source>
</reference>
<name>A0ABT9NEG8_9ACTO</name>
<dbReference type="PANTHER" id="PTHR42924:SF3">
    <property type="entry name" value="POLYMERASE_HISTIDINOL PHOSPHATASE N-TERMINAL DOMAIN-CONTAINING PROTEIN"/>
    <property type="match status" value="1"/>
</dbReference>
<feature type="domain" description="Polymerase/histidinol phosphatase N-terminal" evidence="1">
    <location>
        <begin position="2"/>
        <end position="67"/>
    </location>
</feature>
<evidence type="ECO:0000313" key="2">
    <source>
        <dbReference type="EMBL" id="MDP9805778.1"/>
    </source>
</evidence>
<dbReference type="Proteomes" id="UP001243212">
    <property type="component" value="Unassembled WGS sequence"/>
</dbReference>
<protein>
    <submittedName>
        <fullName evidence="2">Metal-dependent phosphoesterase TrpH</fullName>
    </submittedName>
</protein>
<sequence>MIDLHTHTNCSDGTDSPAQLMAKAKRAGLDVVGLTDHDTIAGWKEAAAHVESTGVSLVRGMEMTTRYNDAGRSMSVHMLAYLFDPEAGQLAEHRRKMSGAREERAREIVARLAEDFSIDWDDVVAVKEVGAPAGRPHIADALVNRGIVADREEAFAQLLHPDNKYYVPQYAPDVFEAIEWIVDAGGKAVFAHPLALSRGRILPAEAVDQMAEAGLFGIEVDHRDNPRERRGEIVATASRLGLFQFGTSDYHGEGKPNRLGENTTQPDTLEALTQGSYLEVLHP</sequence>
<dbReference type="CDD" id="cd07438">
    <property type="entry name" value="PHP_HisPPase_AMP"/>
    <property type="match status" value="1"/>
</dbReference>
<dbReference type="SUPFAM" id="SSF89550">
    <property type="entry name" value="PHP domain-like"/>
    <property type="match status" value="1"/>
</dbReference>
<organism evidence="2 3">
    <name type="scientific">Trueperella bonasi</name>
    <dbReference type="NCBI Taxonomy" id="312286"/>
    <lineage>
        <taxon>Bacteria</taxon>
        <taxon>Bacillati</taxon>
        <taxon>Actinomycetota</taxon>
        <taxon>Actinomycetes</taxon>
        <taxon>Actinomycetales</taxon>
        <taxon>Actinomycetaceae</taxon>
        <taxon>Trueperella</taxon>
    </lineage>
</organism>
<evidence type="ECO:0000259" key="1">
    <source>
        <dbReference type="SMART" id="SM00481"/>
    </source>
</evidence>
<dbReference type="Pfam" id="PF02811">
    <property type="entry name" value="PHP"/>
    <property type="match status" value="1"/>
</dbReference>
<dbReference type="InterPro" id="IPR004013">
    <property type="entry name" value="PHP_dom"/>
</dbReference>
<dbReference type="RefSeq" id="WP_307682038.1">
    <property type="nucleotide sequence ID" value="NZ_JAUSQX010000001.1"/>
</dbReference>
<gene>
    <name evidence="2" type="ORF">J2S70_000360</name>
</gene>
<keyword evidence="3" id="KW-1185">Reference proteome</keyword>